<evidence type="ECO:0000256" key="5">
    <source>
        <dbReference type="ARBA" id="ARBA00022840"/>
    </source>
</evidence>
<dbReference type="SMART" id="SM00184">
    <property type="entry name" value="RING"/>
    <property type="match status" value="1"/>
</dbReference>
<evidence type="ECO:0000256" key="3">
    <source>
        <dbReference type="ARBA" id="ARBA00022771"/>
    </source>
</evidence>
<evidence type="ECO:0000256" key="6">
    <source>
        <dbReference type="PROSITE-ProRule" id="PRU00175"/>
    </source>
</evidence>
<dbReference type="InterPro" id="IPR045274">
    <property type="entry name" value="WAK-like"/>
</dbReference>
<protein>
    <submittedName>
        <fullName evidence="9">Uncharacterized protein</fullName>
    </submittedName>
</protein>
<dbReference type="InterPro" id="IPR013083">
    <property type="entry name" value="Znf_RING/FYVE/PHD"/>
</dbReference>
<dbReference type="Pfam" id="PF13923">
    <property type="entry name" value="zf-C3HC4_2"/>
    <property type="match status" value="1"/>
</dbReference>
<evidence type="ECO:0000259" key="8">
    <source>
        <dbReference type="PROSITE" id="PS50089"/>
    </source>
</evidence>
<proteinExistence type="predicted"/>
<sequence>MNPPEPPQSVPPPKEPTFSCPVCMGPLAEEMSTKCGHIFCKNCIKAAIVAQSKCPTCRRKLTMKDTIRVEFLRDLVSWSSNSMWSCFRLPKEREEERHFLENGALLLEELIKSFGCRSNPIPSFSKKELERATNNYHQNGLLRQNFPYTLYKGTYEDRPILVKKFVREDAPKRDIGECINEVAVASQMSKHKNVLKLLGCCLETEIPTLVFEFPPNGCLSDHIFVEELSPSYLSWESRLRIATEIADAVAYLHNGTSKPIIHRFIHSHTILLDQHWIAKLFEFGFSISIPLGQTYIEADLVGTCGYTDPESLHTRRYTEKSDVYNFGVVLFEILTGKMVSKIVQEVNGVTNCDFLSAGDNEDDIREYLKINIVKGNTEQLMACTELAFRCIKMNPEERPLMMEAAKELRSLAHGKSWPLSFLFLDFHSSESCALLVTSKKVYDLVIEVYGEVENSGYILVDDDEKDIRLYLKTNIVRGNTEQLMACAELAIRCVKMNPEERPSMMEATKELRRIRRLQHDSL</sequence>
<dbReference type="Gene3D" id="3.30.40.10">
    <property type="entry name" value="Zinc/RING finger domain, C3HC4 (zinc finger)"/>
    <property type="match status" value="1"/>
</dbReference>
<evidence type="ECO:0000313" key="10">
    <source>
        <dbReference type="Proteomes" id="UP000655225"/>
    </source>
</evidence>
<dbReference type="PROSITE" id="PS50089">
    <property type="entry name" value="ZF_RING_2"/>
    <property type="match status" value="1"/>
</dbReference>
<dbReference type="GO" id="GO:0005524">
    <property type="term" value="F:ATP binding"/>
    <property type="evidence" value="ECO:0007669"/>
    <property type="project" value="UniProtKB-KW"/>
</dbReference>
<dbReference type="GO" id="GO:0007166">
    <property type="term" value="P:cell surface receptor signaling pathway"/>
    <property type="evidence" value="ECO:0007669"/>
    <property type="project" value="InterPro"/>
</dbReference>
<keyword evidence="3 6" id="KW-0863">Zinc-finger</keyword>
<feature type="domain" description="Protein kinase" evidence="7">
    <location>
        <begin position="136"/>
        <end position="422"/>
    </location>
</feature>
<keyword evidence="2" id="KW-0547">Nucleotide-binding</keyword>
<feature type="domain" description="RING-type" evidence="8">
    <location>
        <begin position="20"/>
        <end position="58"/>
    </location>
</feature>
<dbReference type="InterPro" id="IPR000719">
    <property type="entry name" value="Prot_kinase_dom"/>
</dbReference>
<evidence type="ECO:0000256" key="1">
    <source>
        <dbReference type="ARBA" id="ARBA00022723"/>
    </source>
</evidence>
<dbReference type="InterPro" id="IPR011009">
    <property type="entry name" value="Kinase-like_dom_sf"/>
</dbReference>
<dbReference type="PROSITE" id="PS50011">
    <property type="entry name" value="PROTEIN_KINASE_DOM"/>
    <property type="match status" value="1"/>
</dbReference>
<dbReference type="PROSITE" id="PS00518">
    <property type="entry name" value="ZF_RING_1"/>
    <property type="match status" value="1"/>
</dbReference>
<dbReference type="InterPro" id="IPR001841">
    <property type="entry name" value="Znf_RING"/>
</dbReference>
<dbReference type="InterPro" id="IPR001245">
    <property type="entry name" value="Ser-Thr/Tyr_kinase_cat_dom"/>
</dbReference>
<evidence type="ECO:0000259" key="7">
    <source>
        <dbReference type="PROSITE" id="PS50011"/>
    </source>
</evidence>
<dbReference type="Gene3D" id="3.30.200.20">
    <property type="entry name" value="Phosphorylase Kinase, domain 1"/>
    <property type="match status" value="1"/>
</dbReference>
<dbReference type="Proteomes" id="UP000655225">
    <property type="component" value="Unassembled WGS sequence"/>
</dbReference>
<dbReference type="AlphaFoldDB" id="A0A834YUN9"/>
<evidence type="ECO:0000256" key="2">
    <source>
        <dbReference type="ARBA" id="ARBA00022741"/>
    </source>
</evidence>
<comment type="caution">
    <text evidence="9">The sequence shown here is derived from an EMBL/GenBank/DDBJ whole genome shotgun (WGS) entry which is preliminary data.</text>
</comment>
<dbReference type="GO" id="GO:0008270">
    <property type="term" value="F:zinc ion binding"/>
    <property type="evidence" value="ECO:0007669"/>
    <property type="project" value="UniProtKB-KW"/>
</dbReference>
<keyword evidence="4" id="KW-0862">Zinc</keyword>
<dbReference type="GO" id="GO:0004674">
    <property type="term" value="F:protein serine/threonine kinase activity"/>
    <property type="evidence" value="ECO:0007669"/>
    <property type="project" value="TreeGrafter"/>
</dbReference>
<accession>A0A834YUN9</accession>
<name>A0A834YUN9_TETSI</name>
<dbReference type="GO" id="GO:0005886">
    <property type="term" value="C:plasma membrane"/>
    <property type="evidence" value="ECO:0007669"/>
    <property type="project" value="TreeGrafter"/>
</dbReference>
<dbReference type="SUPFAM" id="SSF57850">
    <property type="entry name" value="RING/U-box"/>
    <property type="match status" value="1"/>
</dbReference>
<dbReference type="PANTHER" id="PTHR27005:SF522">
    <property type="entry name" value="NON-FUNCTIONAL PSEUDOKINASE ZED1-LIKE"/>
    <property type="match status" value="1"/>
</dbReference>
<dbReference type="Pfam" id="PF07714">
    <property type="entry name" value="PK_Tyr_Ser-Thr"/>
    <property type="match status" value="1"/>
</dbReference>
<dbReference type="OrthoDB" id="1936432at2759"/>
<evidence type="ECO:0000313" key="9">
    <source>
        <dbReference type="EMBL" id="KAF8391971.1"/>
    </source>
</evidence>
<organism evidence="9 10">
    <name type="scientific">Tetracentron sinense</name>
    <name type="common">Spur-leaf</name>
    <dbReference type="NCBI Taxonomy" id="13715"/>
    <lineage>
        <taxon>Eukaryota</taxon>
        <taxon>Viridiplantae</taxon>
        <taxon>Streptophyta</taxon>
        <taxon>Embryophyta</taxon>
        <taxon>Tracheophyta</taxon>
        <taxon>Spermatophyta</taxon>
        <taxon>Magnoliopsida</taxon>
        <taxon>Trochodendrales</taxon>
        <taxon>Trochodendraceae</taxon>
        <taxon>Tetracentron</taxon>
    </lineage>
</organism>
<keyword evidence="10" id="KW-1185">Reference proteome</keyword>
<dbReference type="EMBL" id="JABCRI010000016">
    <property type="protein sequence ID" value="KAF8391971.1"/>
    <property type="molecule type" value="Genomic_DNA"/>
</dbReference>
<dbReference type="Gene3D" id="1.10.510.10">
    <property type="entry name" value="Transferase(Phosphotransferase) domain 1"/>
    <property type="match status" value="1"/>
</dbReference>
<keyword evidence="5" id="KW-0067">ATP-binding</keyword>
<evidence type="ECO:0000256" key="4">
    <source>
        <dbReference type="ARBA" id="ARBA00022833"/>
    </source>
</evidence>
<dbReference type="PANTHER" id="PTHR27005">
    <property type="entry name" value="WALL-ASSOCIATED RECEPTOR KINASE-LIKE 21"/>
    <property type="match status" value="1"/>
</dbReference>
<reference evidence="9 10" key="1">
    <citation type="submission" date="2020-04" db="EMBL/GenBank/DDBJ databases">
        <title>Plant Genome Project.</title>
        <authorList>
            <person name="Zhang R.-G."/>
        </authorList>
    </citation>
    <scope>NUCLEOTIDE SEQUENCE [LARGE SCALE GENOMIC DNA]</scope>
    <source>
        <strain evidence="9">YNK0</strain>
        <tissue evidence="9">Leaf</tissue>
    </source>
</reference>
<dbReference type="InterPro" id="IPR017907">
    <property type="entry name" value="Znf_RING_CS"/>
</dbReference>
<gene>
    <name evidence="9" type="ORF">HHK36_022311</name>
</gene>
<dbReference type="SUPFAM" id="SSF56112">
    <property type="entry name" value="Protein kinase-like (PK-like)"/>
    <property type="match status" value="1"/>
</dbReference>
<keyword evidence="1" id="KW-0479">Metal-binding</keyword>